<evidence type="ECO:0000313" key="3">
    <source>
        <dbReference type="Proteomes" id="UP000306631"/>
    </source>
</evidence>
<protein>
    <recommendedName>
        <fullName evidence="4">DNA injection protein</fullName>
    </recommendedName>
</protein>
<reference evidence="2 3" key="1">
    <citation type="submission" date="2019-04" db="EMBL/GenBank/DDBJ databases">
        <title>Microbes associate with the intestines of laboratory mice.</title>
        <authorList>
            <person name="Navarre W."/>
            <person name="Wong E."/>
            <person name="Huang K."/>
            <person name="Tropini C."/>
            <person name="Ng K."/>
            <person name="Yu B."/>
        </authorList>
    </citation>
    <scope>NUCLEOTIDE SEQUENCE [LARGE SCALE GENOMIC DNA]</scope>
    <source>
        <strain evidence="2 3">NM62_B4-13</strain>
    </source>
</reference>
<feature type="region of interest" description="Disordered" evidence="1">
    <location>
        <begin position="381"/>
        <end position="419"/>
    </location>
</feature>
<dbReference type="Proteomes" id="UP000306631">
    <property type="component" value="Unassembled WGS sequence"/>
</dbReference>
<evidence type="ECO:0000313" key="2">
    <source>
        <dbReference type="EMBL" id="TGY35258.1"/>
    </source>
</evidence>
<dbReference type="AlphaFoldDB" id="A0A4S2D1C3"/>
<accession>A0A4S2D1C3</accession>
<sequence>MADLLSVLRGNAQGPVQGWGSLGAALAGGDRQGAYNRGMAQAAQLDQLVQTARFSREKAMEAERQRENMGLIPARAIDAGYSQGDANLFAALVGAGVNPQTFTAARGNALNQGYQSEAADAARLDDTRKMNNLLTVLEGKPRQTVSLEDGTLFDPYGAVGQTVNTTPVGQSTIGQRNASAAASYASANNSNASAARERQAMTLDRADTMGGSGGRSGMKAPSGYRWAAGGGLEYIPGGPADPTQRSAGAATEGERKAATLLARLEGSLGQMNTAIAEDEGAAKPGVLAALAGNIPFSGEAARNMVNSSERQRVEAAQLDILDAALTLGTGAAYTKEQLEGYRKSFFPQLGDTSGTVKDKQARLDNVVGAARIAAGRAAPMQVGGGVRPTTGQAPAIGTTRNGYRYTGGNPADRASWEKL</sequence>
<organism evidence="2 3">
    <name type="scientific">Stenotrophomonas maltophilia</name>
    <name type="common">Pseudomonas maltophilia</name>
    <name type="synonym">Xanthomonas maltophilia</name>
    <dbReference type="NCBI Taxonomy" id="40324"/>
    <lineage>
        <taxon>Bacteria</taxon>
        <taxon>Pseudomonadati</taxon>
        <taxon>Pseudomonadota</taxon>
        <taxon>Gammaproteobacteria</taxon>
        <taxon>Lysobacterales</taxon>
        <taxon>Lysobacteraceae</taxon>
        <taxon>Stenotrophomonas</taxon>
        <taxon>Stenotrophomonas maltophilia group</taxon>
    </lineage>
</organism>
<feature type="compositionally biased region" description="Low complexity" evidence="1">
    <location>
        <begin position="397"/>
        <end position="409"/>
    </location>
</feature>
<name>A0A4S2D1C3_STEMA</name>
<proteinExistence type="predicted"/>
<dbReference type="RefSeq" id="WP_136003926.1">
    <property type="nucleotide sequence ID" value="NZ_SRYW01000004.1"/>
</dbReference>
<dbReference type="EMBL" id="SRYW01000004">
    <property type="protein sequence ID" value="TGY35258.1"/>
    <property type="molecule type" value="Genomic_DNA"/>
</dbReference>
<dbReference type="OrthoDB" id="7032350at2"/>
<comment type="caution">
    <text evidence="2">The sequence shown here is derived from an EMBL/GenBank/DDBJ whole genome shotgun (WGS) entry which is preliminary data.</text>
</comment>
<evidence type="ECO:0008006" key="4">
    <source>
        <dbReference type="Google" id="ProtNLM"/>
    </source>
</evidence>
<gene>
    <name evidence="2" type="ORF">E5352_05935</name>
</gene>
<evidence type="ECO:0000256" key="1">
    <source>
        <dbReference type="SAM" id="MobiDB-lite"/>
    </source>
</evidence>